<feature type="domain" description="Aminoglycoside phosphotransferase" evidence="2">
    <location>
        <begin position="6"/>
        <end position="157"/>
    </location>
</feature>
<accession>A0A4R8C1M6</accession>
<dbReference type="Pfam" id="PF01636">
    <property type="entry name" value="APH"/>
    <property type="match status" value="1"/>
</dbReference>
<dbReference type="Gene3D" id="3.90.1200.10">
    <property type="match status" value="1"/>
</dbReference>
<name>A0A4R8C1M6_9ACTN</name>
<proteinExistence type="inferred from homology"/>
<protein>
    <submittedName>
        <fullName evidence="3">Phosphotransferase family enzyme</fullName>
    </submittedName>
</protein>
<sequence length="214" mass="23144">MVSASLSRRIPGEHPVRGDIGRAAASGAALAELDDVLGRLDPADLPPGQMWDGNLTAIHPLVPSLGPLIDGLPADCRDEVARILTGVRPRTDLPRQIIHGDFAPSNVLMVGDRVTAILDFETCGPGYRAMDLAVGRYFFNDFGHPTAAGEAFQRGYLDRFPLTGAELDSLPELELMREATSLVHWYGRHLSGLTTAEDVAARADRLLGLQRLSR</sequence>
<comment type="caution">
    <text evidence="3">The sequence shown here is derived from an EMBL/GenBank/DDBJ whole genome shotgun (WGS) entry which is preliminary data.</text>
</comment>
<dbReference type="Proteomes" id="UP000295146">
    <property type="component" value="Unassembled WGS sequence"/>
</dbReference>
<dbReference type="InterPro" id="IPR002575">
    <property type="entry name" value="Aminoglycoside_PTrfase"/>
</dbReference>
<dbReference type="InterPro" id="IPR011009">
    <property type="entry name" value="Kinase-like_dom_sf"/>
</dbReference>
<comment type="similarity">
    <text evidence="1">Belongs to the pseudomonas-type ThrB family.</text>
</comment>
<evidence type="ECO:0000313" key="4">
    <source>
        <dbReference type="Proteomes" id="UP000295146"/>
    </source>
</evidence>
<dbReference type="AlphaFoldDB" id="A0A4R8C1M6"/>
<organism evidence="3 4">
    <name type="scientific">Kribbella pratensis</name>
    <dbReference type="NCBI Taxonomy" id="2512112"/>
    <lineage>
        <taxon>Bacteria</taxon>
        <taxon>Bacillati</taxon>
        <taxon>Actinomycetota</taxon>
        <taxon>Actinomycetes</taxon>
        <taxon>Propionibacteriales</taxon>
        <taxon>Kribbellaceae</taxon>
        <taxon>Kribbella</taxon>
    </lineage>
</organism>
<dbReference type="InterPro" id="IPR050249">
    <property type="entry name" value="Pseudomonas-type_ThrB"/>
</dbReference>
<evidence type="ECO:0000259" key="2">
    <source>
        <dbReference type="Pfam" id="PF01636"/>
    </source>
</evidence>
<dbReference type="PANTHER" id="PTHR21064:SF6">
    <property type="entry name" value="AMINOGLYCOSIDE PHOSPHOTRANSFERASE DOMAIN-CONTAINING PROTEIN"/>
    <property type="match status" value="1"/>
</dbReference>
<evidence type="ECO:0000256" key="1">
    <source>
        <dbReference type="ARBA" id="ARBA00038240"/>
    </source>
</evidence>
<reference evidence="3 4" key="1">
    <citation type="submission" date="2019-03" db="EMBL/GenBank/DDBJ databases">
        <title>Genomic Encyclopedia of Type Strains, Phase III (KMG-III): the genomes of soil and plant-associated and newly described type strains.</title>
        <authorList>
            <person name="Whitman W."/>
        </authorList>
    </citation>
    <scope>NUCLEOTIDE SEQUENCE [LARGE SCALE GENOMIC DNA]</scope>
    <source>
        <strain evidence="3 4">VKM Ac-2573</strain>
    </source>
</reference>
<dbReference type="EMBL" id="SODP01000002">
    <property type="protein sequence ID" value="TDW69629.1"/>
    <property type="molecule type" value="Genomic_DNA"/>
</dbReference>
<dbReference type="SUPFAM" id="SSF56112">
    <property type="entry name" value="Protein kinase-like (PK-like)"/>
    <property type="match status" value="1"/>
</dbReference>
<gene>
    <name evidence="3" type="ORF">EV653_3655</name>
</gene>
<keyword evidence="4" id="KW-1185">Reference proteome</keyword>
<dbReference type="PANTHER" id="PTHR21064">
    <property type="entry name" value="AMINOGLYCOSIDE PHOSPHOTRANSFERASE DOMAIN-CONTAINING PROTEIN-RELATED"/>
    <property type="match status" value="1"/>
</dbReference>
<dbReference type="GO" id="GO:0019202">
    <property type="term" value="F:amino acid kinase activity"/>
    <property type="evidence" value="ECO:0007669"/>
    <property type="project" value="TreeGrafter"/>
</dbReference>
<evidence type="ECO:0000313" key="3">
    <source>
        <dbReference type="EMBL" id="TDW69629.1"/>
    </source>
</evidence>